<name>Q5HPK3_STAEQ</name>
<dbReference type="HOGENOM" id="CLU_3383923_0_0_9"/>
<dbReference type="EMBL" id="CP000029">
    <property type="protein sequence ID" value="AAW54275.1"/>
    <property type="molecule type" value="Genomic_DNA"/>
</dbReference>
<accession>Q5HPK3</accession>
<proteinExistence type="predicted"/>
<evidence type="ECO:0000313" key="1">
    <source>
        <dbReference type="EMBL" id="AAW54275.1"/>
    </source>
</evidence>
<dbReference type="Proteomes" id="UP000000531">
    <property type="component" value="Chromosome"/>
</dbReference>
<sequence length="33" mass="3948">MKQKNKKQTDILEKVKEILDKKKKTKSVGQKLY</sequence>
<organism evidence="1 2">
    <name type="scientific">Staphylococcus epidermidis (strain ATCC 35984 / DSM 28319 / BCRC 17069 / CCUG 31568 / BM 3577 / RP62A)</name>
    <dbReference type="NCBI Taxonomy" id="176279"/>
    <lineage>
        <taxon>Bacteria</taxon>
        <taxon>Bacillati</taxon>
        <taxon>Bacillota</taxon>
        <taxon>Bacilli</taxon>
        <taxon>Bacillales</taxon>
        <taxon>Staphylococcaceae</taxon>
        <taxon>Staphylococcus</taxon>
    </lineage>
</organism>
<dbReference type="STRING" id="176279.SERP0908"/>
<dbReference type="AlphaFoldDB" id="Q5HPK3"/>
<keyword evidence="2" id="KW-1185">Reference proteome</keyword>
<protein>
    <submittedName>
        <fullName evidence="1">Uncharacterized protein</fullName>
    </submittedName>
</protein>
<reference evidence="1 2" key="1">
    <citation type="journal article" date="2005" name="J. Bacteriol.">
        <title>Insights on evolution of virulence and resistance from the complete genome analysis of an early methicillin-resistant Staphylococcus aureus strain and a biofilm-producing methicillin-resistant Staphylococcus epidermidis strain.</title>
        <authorList>
            <person name="Gill S.R."/>
            <person name="Fouts D.E."/>
            <person name="Archer G.L."/>
            <person name="Mongodin E.F."/>
            <person name="Deboy R.T."/>
            <person name="Ravel J."/>
            <person name="Paulsen I.T."/>
            <person name="Kolonay J.F."/>
            <person name="Brinkac L."/>
            <person name="Beanan M."/>
            <person name="Dodson R.J."/>
            <person name="Daugherty S.C."/>
            <person name="Madupu R."/>
            <person name="Angiuoli S.V."/>
            <person name="Durkin A.S."/>
            <person name="Haft D.H."/>
            <person name="Vamathevan J."/>
            <person name="Khouri H."/>
            <person name="Utterback T."/>
            <person name="Lee C."/>
            <person name="Dimitrov G."/>
            <person name="Jiang L."/>
            <person name="Qin H."/>
            <person name="Weidman J."/>
            <person name="Tran K."/>
            <person name="Kang K."/>
            <person name="Hance I.R."/>
            <person name="Nelson K.E."/>
            <person name="Fraser C.M."/>
        </authorList>
    </citation>
    <scope>NUCLEOTIDE SEQUENCE [LARGE SCALE GENOMIC DNA]</scope>
    <source>
        <strain evidence="2">ATCC 35984 / RP62A</strain>
    </source>
</reference>
<evidence type="ECO:0000313" key="2">
    <source>
        <dbReference type="Proteomes" id="UP000000531"/>
    </source>
</evidence>
<dbReference type="KEGG" id="ser:SERP0908"/>
<gene>
    <name evidence="1" type="ordered locus">SERP0908</name>
</gene>